<proteinExistence type="predicted"/>
<keyword evidence="2" id="KW-1185">Reference proteome</keyword>
<reference evidence="1 2" key="1">
    <citation type="journal article" date="2021" name="Environ. Microbiol.">
        <title>Gene family expansions and transcriptome signatures uncover fungal adaptations to wood decay.</title>
        <authorList>
            <person name="Hage H."/>
            <person name="Miyauchi S."/>
            <person name="Viragh M."/>
            <person name="Drula E."/>
            <person name="Min B."/>
            <person name="Chaduli D."/>
            <person name="Navarro D."/>
            <person name="Favel A."/>
            <person name="Norest M."/>
            <person name="Lesage-Meessen L."/>
            <person name="Balint B."/>
            <person name="Merenyi Z."/>
            <person name="de Eugenio L."/>
            <person name="Morin E."/>
            <person name="Martinez A.T."/>
            <person name="Baldrian P."/>
            <person name="Stursova M."/>
            <person name="Martinez M.J."/>
            <person name="Novotny C."/>
            <person name="Magnuson J.K."/>
            <person name="Spatafora J.W."/>
            <person name="Maurice S."/>
            <person name="Pangilinan J."/>
            <person name="Andreopoulos W."/>
            <person name="LaButti K."/>
            <person name="Hundley H."/>
            <person name="Na H."/>
            <person name="Kuo A."/>
            <person name="Barry K."/>
            <person name="Lipzen A."/>
            <person name="Henrissat B."/>
            <person name="Riley R."/>
            <person name="Ahrendt S."/>
            <person name="Nagy L.G."/>
            <person name="Grigoriev I.V."/>
            <person name="Martin F."/>
            <person name="Rosso M.N."/>
        </authorList>
    </citation>
    <scope>NUCLEOTIDE SEQUENCE [LARGE SCALE GENOMIC DNA]</scope>
    <source>
        <strain evidence="1 2">CIRM-BRFM 1785</strain>
    </source>
</reference>
<evidence type="ECO:0000313" key="2">
    <source>
        <dbReference type="Proteomes" id="UP000814176"/>
    </source>
</evidence>
<accession>A0ABQ8KVV6</accession>
<dbReference type="Proteomes" id="UP000814176">
    <property type="component" value="Unassembled WGS sequence"/>
</dbReference>
<sequence>MRPEDTRYGEACTVGTCRCVRRAWWPCEASRVRRLPCRRSIATSSRPQSPWELADKLSSSGLTQSSHCGRVGLGARGDAVFWAQQPVMFWSSIGKPDELIARSVRRDYLCVGRSCPKRGIRGLVPRPHAIIARVTADRARHNLESCTFHRVRSEGSCSLIVQYRLASIRLHSSADLTWTRHATVYDQNQCDAVSIRICPTGGWFPGRT</sequence>
<dbReference type="EMBL" id="JADCUA010000002">
    <property type="protein sequence ID" value="KAH9843109.1"/>
    <property type="molecule type" value="Genomic_DNA"/>
</dbReference>
<gene>
    <name evidence="1" type="ORF">C8Q71DRAFT_235245</name>
</gene>
<comment type="caution">
    <text evidence="1">The sequence shown here is derived from an EMBL/GenBank/DDBJ whole genome shotgun (WGS) entry which is preliminary data.</text>
</comment>
<dbReference type="GeneID" id="71997921"/>
<name>A0ABQ8KVV6_9APHY</name>
<evidence type="ECO:0000313" key="1">
    <source>
        <dbReference type="EMBL" id="KAH9843109.1"/>
    </source>
</evidence>
<protein>
    <submittedName>
        <fullName evidence="1">Uncharacterized protein</fullName>
    </submittedName>
</protein>
<organism evidence="1 2">
    <name type="scientific">Rhodofomes roseus</name>
    <dbReference type="NCBI Taxonomy" id="34475"/>
    <lineage>
        <taxon>Eukaryota</taxon>
        <taxon>Fungi</taxon>
        <taxon>Dikarya</taxon>
        <taxon>Basidiomycota</taxon>
        <taxon>Agaricomycotina</taxon>
        <taxon>Agaricomycetes</taxon>
        <taxon>Polyporales</taxon>
        <taxon>Rhodofomes</taxon>
    </lineage>
</organism>
<dbReference type="RefSeq" id="XP_047784156.1">
    <property type="nucleotide sequence ID" value="XM_047917189.1"/>
</dbReference>